<evidence type="ECO:0000313" key="7">
    <source>
        <dbReference type="Proteomes" id="UP000247612"/>
    </source>
</evidence>
<dbReference type="InterPro" id="IPR047057">
    <property type="entry name" value="MerR_fam"/>
</dbReference>
<dbReference type="InterPro" id="IPR009061">
    <property type="entry name" value="DNA-bd_dom_put_sf"/>
</dbReference>
<name>A0A318KT86_9FIRM</name>
<dbReference type="GO" id="GO:0003677">
    <property type="term" value="F:DNA binding"/>
    <property type="evidence" value="ECO:0007669"/>
    <property type="project" value="UniProtKB-KW"/>
</dbReference>
<dbReference type="EMBL" id="QJKH01000006">
    <property type="protein sequence ID" value="PXX78915.1"/>
    <property type="molecule type" value="Genomic_DNA"/>
</dbReference>
<dbReference type="OrthoDB" id="9811174at2"/>
<dbReference type="Proteomes" id="UP000247612">
    <property type="component" value="Unassembled WGS sequence"/>
</dbReference>
<keyword evidence="2" id="KW-0805">Transcription regulation</keyword>
<dbReference type="SMART" id="SM00422">
    <property type="entry name" value="HTH_MERR"/>
    <property type="match status" value="1"/>
</dbReference>
<keyword evidence="7" id="KW-1185">Reference proteome</keyword>
<comment type="caution">
    <text evidence="6">The sequence shown here is derived from an EMBL/GenBank/DDBJ whole genome shotgun (WGS) entry which is preliminary data.</text>
</comment>
<organism evidence="6 7">
    <name type="scientific">Dielma fastidiosa</name>
    <dbReference type="NCBI Taxonomy" id="1034346"/>
    <lineage>
        <taxon>Bacteria</taxon>
        <taxon>Bacillati</taxon>
        <taxon>Bacillota</taxon>
        <taxon>Erysipelotrichia</taxon>
        <taxon>Erysipelotrichales</taxon>
        <taxon>Erysipelotrichaceae</taxon>
        <taxon>Dielma</taxon>
    </lineage>
</organism>
<accession>A0A318KT86</accession>
<dbReference type="CDD" id="cd00592">
    <property type="entry name" value="HTH_MerR-like"/>
    <property type="match status" value="1"/>
</dbReference>
<dbReference type="AlphaFoldDB" id="A0A318KT86"/>
<dbReference type="SUPFAM" id="SSF46955">
    <property type="entry name" value="Putative DNA-binding domain"/>
    <property type="match status" value="1"/>
</dbReference>
<keyword evidence="1" id="KW-0678">Repressor</keyword>
<evidence type="ECO:0000313" key="6">
    <source>
        <dbReference type="EMBL" id="PXX78915.1"/>
    </source>
</evidence>
<dbReference type="PROSITE" id="PS50937">
    <property type="entry name" value="HTH_MERR_2"/>
    <property type="match status" value="1"/>
</dbReference>
<dbReference type="PANTHER" id="PTHR30204:SF69">
    <property type="entry name" value="MERR-FAMILY TRANSCRIPTIONAL REGULATOR"/>
    <property type="match status" value="1"/>
</dbReference>
<feature type="domain" description="HTH merR-type" evidence="5">
    <location>
        <begin position="25"/>
        <end position="94"/>
    </location>
</feature>
<sequence length="284" mass="32810">MKINERIESSFDEVDRLDNERLDNFYTASQVYESLGLSRETIRYYEKLGLLSPLKQSGNNYRQFTVYDFQRLMIIDAFKKRGFTASQICSLMSLDTPEALAAELAGKAEEIREHMILLEKQLHQIEQDRCFIKELPQTLHQFTIRSLPLYRVCSVLPAITSFEEYADKVLSRMDLDHEDILNKLIRVVHFDHESGYLNSQICVVELAETAEEGQTYLHSGRCIYSAVASEIGEMNTMGRMFELTSSWIDGQQLSDQGVVYIRPRCVLAGKLPAFYYESWVPLND</sequence>
<reference evidence="6 7" key="1">
    <citation type="submission" date="2018-05" db="EMBL/GenBank/DDBJ databases">
        <title>Genomic Encyclopedia of Type Strains, Phase IV (KMG-IV): sequencing the most valuable type-strain genomes for metagenomic binning, comparative biology and taxonomic classification.</title>
        <authorList>
            <person name="Goeker M."/>
        </authorList>
    </citation>
    <scope>NUCLEOTIDE SEQUENCE [LARGE SCALE GENOMIC DNA]</scope>
    <source>
        <strain evidence="6 7">JC118</strain>
    </source>
</reference>
<dbReference type="Pfam" id="PF13411">
    <property type="entry name" value="MerR_1"/>
    <property type="match status" value="1"/>
</dbReference>
<dbReference type="RefSeq" id="WP_022937403.1">
    <property type="nucleotide sequence ID" value="NZ_CABKRQ010000003.1"/>
</dbReference>
<evidence type="ECO:0000256" key="4">
    <source>
        <dbReference type="ARBA" id="ARBA00023163"/>
    </source>
</evidence>
<dbReference type="PANTHER" id="PTHR30204">
    <property type="entry name" value="REDOX-CYCLING DRUG-SENSING TRANSCRIPTIONAL ACTIVATOR SOXR"/>
    <property type="match status" value="1"/>
</dbReference>
<evidence type="ECO:0000256" key="3">
    <source>
        <dbReference type="ARBA" id="ARBA00023125"/>
    </source>
</evidence>
<dbReference type="STRING" id="1034346.GCA_000313565_01088"/>
<proteinExistence type="predicted"/>
<keyword evidence="4" id="KW-0804">Transcription</keyword>
<keyword evidence="3 6" id="KW-0238">DNA-binding</keyword>
<evidence type="ECO:0000256" key="2">
    <source>
        <dbReference type="ARBA" id="ARBA00023015"/>
    </source>
</evidence>
<gene>
    <name evidence="6" type="ORF">DES51_10632</name>
</gene>
<dbReference type="InterPro" id="IPR000551">
    <property type="entry name" value="MerR-type_HTH_dom"/>
</dbReference>
<dbReference type="Gene3D" id="1.10.1660.10">
    <property type="match status" value="1"/>
</dbReference>
<evidence type="ECO:0000256" key="1">
    <source>
        <dbReference type="ARBA" id="ARBA00022491"/>
    </source>
</evidence>
<dbReference type="GO" id="GO:0003700">
    <property type="term" value="F:DNA-binding transcription factor activity"/>
    <property type="evidence" value="ECO:0007669"/>
    <property type="project" value="InterPro"/>
</dbReference>
<evidence type="ECO:0000259" key="5">
    <source>
        <dbReference type="PROSITE" id="PS50937"/>
    </source>
</evidence>
<protein>
    <submittedName>
        <fullName evidence="6">DNA-binding transcriptional MerR regulator</fullName>
    </submittedName>
</protein>